<dbReference type="EMBL" id="CAJVQB010071249">
    <property type="protein sequence ID" value="CAG8843095.1"/>
    <property type="molecule type" value="Genomic_DNA"/>
</dbReference>
<gene>
    <name evidence="1" type="ORF">GMARGA_LOCUS36354</name>
</gene>
<comment type="caution">
    <text evidence="1">The sequence shown here is derived from an EMBL/GenBank/DDBJ whole genome shotgun (WGS) entry which is preliminary data.</text>
</comment>
<accession>A0ABN7WXH0</accession>
<evidence type="ECO:0000313" key="2">
    <source>
        <dbReference type="Proteomes" id="UP000789901"/>
    </source>
</evidence>
<protein>
    <submittedName>
        <fullName evidence="1">20621_t:CDS:1</fullName>
    </submittedName>
</protein>
<proteinExistence type="predicted"/>
<feature type="non-terminal residue" evidence="1">
    <location>
        <position position="1"/>
    </location>
</feature>
<keyword evidence="2" id="KW-1185">Reference proteome</keyword>
<name>A0ABN7WXH0_GIGMA</name>
<reference evidence="1 2" key="1">
    <citation type="submission" date="2021-06" db="EMBL/GenBank/DDBJ databases">
        <authorList>
            <person name="Kallberg Y."/>
            <person name="Tangrot J."/>
            <person name="Rosling A."/>
        </authorList>
    </citation>
    <scope>NUCLEOTIDE SEQUENCE [LARGE SCALE GENOMIC DNA]</scope>
    <source>
        <strain evidence="1 2">120-4 pot B 10/14</strain>
    </source>
</reference>
<evidence type="ECO:0000313" key="1">
    <source>
        <dbReference type="EMBL" id="CAG8843095.1"/>
    </source>
</evidence>
<sequence length="99" mass="11740">DKDPEEEMNWFFCWESLKEIKGPNCRSKNTSNSLETKIKRLFQVLSTKTELYKRKPNIYSDLYCILCLDQEAEILDHLTCCRALEYIWLKLEAQTISLA</sequence>
<organism evidence="1 2">
    <name type="scientific">Gigaspora margarita</name>
    <dbReference type="NCBI Taxonomy" id="4874"/>
    <lineage>
        <taxon>Eukaryota</taxon>
        <taxon>Fungi</taxon>
        <taxon>Fungi incertae sedis</taxon>
        <taxon>Mucoromycota</taxon>
        <taxon>Glomeromycotina</taxon>
        <taxon>Glomeromycetes</taxon>
        <taxon>Diversisporales</taxon>
        <taxon>Gigasporaceae</taxon>
        <taxon>Gigaspora</taxon>
    </lineage>
</organism>
<dbReference type="Proteomes" id="UP000789901">
    <property type="component" value="Unassembled WGS sequence"/>
</dbReference>